<dbReference type="InterPro" id="IPR001926">
    <property type="entry name" value="TrpB-like_PALP"/>
</dbReference>
<dbReference type="PANTHER" id="PTHR43050">
    <property type="entry name" value="SERINE / THREONINE RACEMASE FAMILY MEMBER"/>
    <property type="match status" value="1"/>
</dbReference>
<dbReference type="GO" id="GO:0000287">
    <property type="term" value="F:magnesium ion binding"/>
    <property type="evidence" value="ECO:0007669"/>
    <property type="project" value="TreeGrafter"/>
</dbReference>
<name>A0A428STI7_9HYPO</name>
<keyword evidence="6" id="KW-1185">Reference proteome</keyword>
<protein>
    <recommendedName>
        <fullName evidence="4">Tryptophan synthase beta chain-like PALP domain-containing protein</fullName>
    </recommendedName>
</protein>
<organism evidence="5 6">
    <name type="scientific">Fusarium ambrosium</name>
    <dbReference type="NCBI Taxonomy" id="131363"/>
    <lineage>
        <taxon>Eukaryota</taxon>
        <taxon>Fungi</taxon>
        <taxon>Dikarya</taxon>
        <taxon>Ascomycota</taxon>
        <taxon>Pezizomycotina</taxon>
        <taxon>Sordariomycetes</taxon>
        <taxon>Hypocreomycetidae</taxon>
        <taxon>Hypocreales</taxon>
        <taxon>Nectriaceae</taxon>
        <taxon>Fusarium</taxon>
        <taxon>Fusarium solani species complex</taxon>
    </lineage>
</organism>
<comment type="caution">
    <text evidence="5">The sequence shown here is derived from an EMBL/GenBank/DDBJ whole genome shotgun (WGS) entry which is preliminary data.</text>
</comment>
<evidence type="ECO:0000313" key="6">
    <source>
        <dbReference type="Proteomes" id="UP000288429"/>
    </source>
</evidence>
<reference evidence="5 6" key="1">
    <citation type="submission" date="2017-06" db="EMBL/GenBank/DDBJ databases">
        <title>Cmopartive genomic analysis of Ambrosia Fusariam Clade fungi.</title>
        <authorList>
            <person name="Stajich J.E."/>
            <person name="Carrillo J."/>
            <person name="Kijimoto T."/>
            <person name="Eskalen A."/>
            <person name="O'Donnell K."/>
            <person name="Kasson M."/>
        </authorList>
    </citation>
    <scope>NUCLEOTIDE SEQUENCE [LARGE SCALE GENOMIC DNA]</scope>
    <source>
        <strain evidence="5 6">NRRL 20438</strain>
    </source>
</reference>
<dbReference type="EMBL" id="NIZV01000357">
    <property type="protein sequence ID" value="RSL93088.1"/>
    <property type="molecule type" value="Genomic_DNA"/>
</dbReference>
<dbReference type="SUPFAM" id="SSF53686">
    <property type="entry name" value="Tryptophan synthase beta subunit-like PLP-dependent enzymes"/>
    <property type="match status" value="1"/>
</dbReference>
<sequence>MEYHNRSGMVLIPPSSDIDIMMGQATAMVEFEQQVSAYGVGNLDAVIVPCGGGSLLAGCATWLKDKPTEVWGAEPFHGGPSLYRSLAAGALVETDVSTALVTVADGQRTKLGAKNWEILREPGVISGSLPVTEEEILDALAWYDHEFNQAIEPSAVVGIAASASLVQNARFVKEHEDTGLVLGIILTGSNISSGRFQQLIREHKDRKTL</sequence>
<evidence type="ECO:0000259" key="4">
    <source>
        <dbReference type="Pfam" id="PF00291"/>
    </source>
</evidence>
<dbReference type="InterPro" id="IPR036052">
    <property type="entry name" value="TrpB-like_PALP_sf"/>
</dbReference>
<evidence type="ECO:0000256" key="1">
    <source>
        <dbReference type="ARBA" id="ARBA00001933"/>
    </source>
</evidence>
<dbReference type="GO" id="GO:0030378">
    <property type="term" value="F:serine racemase activity"/>
    <property type="evidence" value="ECO:0007669"/>
    <property type="project" value="TreeGrafter"/>
</dbReference>
<dbReference type="GO" id="GO:0008721">
    <property type="term" value="F:D-serine ammonia-lyase activity"/>
    <property type="evidence" value="ECO:0007669"/>
    <property type="project" value="TreeGrafter"/>
</dbReference>
<accession>A0A428STI7</accession>
<feature type="domain" description="Tryptophan synthase beta chain-like PALP" evidence="4">
    <location>
        <begin position="4"/>
        <end position="174"/>
    </location>
</feature>
<keyword evidence="3" id="KW-0663">Pyridoxal phosphate</keyword>
<proteinExistence type="inferred from homology"/>
<dbReference type="GO" id="GO:0005524">
    <property type="term" value="F:ATP binding"/>
    <property type="evidence" value="ECO:0007669"/>
    <property type="project" value="TreeGrafter"/>
</dbReference>
<dbReference type="Gene3D" id="3.40.50.1100">
    <property type="match status" value="2"/>
</dbReference>
<gene>
    <name evidence="5" type="ORF">CDV31_014864</name>
</gene>
<dbReference type="GO" id="GO:0018114">
    <property type="term" value="F:threonine racemase activity"/>
    <property type="evidence" value="ECO:0007669"/>
    <property type="project" value="TreeGrafter"/>
</dbReference>
<dbReference type="AlphaFoldDB" id="A0A428STI7"/>
<dbReference type="Pfam" id="PF00291">
    <property type="entry name" value="PALP"/>
    <property type="match status" value="1"/>
</dbReference>
<dbReference type="PANTHER" id="PTHR43050:SF1">
    <property type="entry name" value="SERINE RACEMASE"/>
    <property type="match status" value="1"/>
</dbReference>
<dbReference type="Proteomes" id="UP000288429">
    <property type="component" value="Unassembled WGS sequence"/>
</dbReference>
<evidence type="ECO:0000256" key="3">
    <source>
        <dbReference type="ARBA" id="ARBA00022898"/>
    </source>
</evidence>
<evidence type="ECO:0000256" key="2">
    <source>
        <dbReference type="ARBA" id="ARBA00010869"/>
    </source>
</evidence>
<dbReference type="GO" id="GO:0003941">
    <property type="term" value="F:L-serine ammonia-lyase activity"/>
    <property type="evidence" value="ECO:0007669"/>
    <property type="project" value="TreeGrafter"/>
</dbReference>
<evidence type="ECO:0000313" key="5">
    <source>
        <dbReference type="EMBL" id="RSL93088.1"/>
    </source>
</evidence>
<comment type="similarity">
    <text evidence="2">Belongs to the serine/threonine dehydratase family.</text>
</comment>
<dbReference type="GO" id="GO:0030170">
    <property type="term" value="F:pyridoxal phosphate binding"/>
    <property type="evidence" value="ECO:0007669"/>
    <property type="project" value="TreeGrafter"/>
</dbReference>
<comment type="cofactor">
    <cofactor evidence="1">
        <name>pyridoxal 5'-phosphate</name>
        <dbReference type="ChEBI" id="CHEBI:597326"/>
    </cofactor>
</comment>